<dbReference type="InterPro" id="IPR000943">
    <property type="entry name" value="RNA_pol_sigma70"/>
</dbReference>
<dbReference type="InterPro" id="IPR036388">
    <property type="entry name" value="WH-like_DNA-bd_sf"/>
</dbReference>
<dbReference type="FunFam" id="1.10.601.10:FF:000001">
    <property type="entry name" value="RNA polymerase sigma factor SigA"/>
    <property type="match status" value="1"/>
</dbReference>
<feature type="domain" description="RNA polymerase sigma-70" evidence="8">
    <location>
        <begin position="203"/>
        <end position="216"/>
    </location>
</feature>
<dbReference type="PANTHER" id="PTHR30603:SF60">
    <property type="entry name" value="RNA POLYMERASE SIGMA FACTOR RPOD"/>
    <property type="match status" value="1"/>
</dbReference>
<feature type="short sequence motif" description="Interaction with polymerase core subunit RpoC" evidence="7">
    <location>
        <begin position="203"/>
        <end position="206"/>
    </location>
</feature>
<dbReference type="NCBIfam" id="TIGR02393">
    <property type="entry name" value="RpoD_Cterm"/>
    <property type="match status" value="1"/>
</dbReference>
<dbReference type="InterPro" id="IPR007624">
    <property type="entry name" value="RNA_pol_sigma70_r3"/>
</dbReference>
<dbReference type="Pfam" id="PF04539">
    <property type="entry name" value="Sigma70_r3"/>
    <property type="match status" value="1"/>
</dbReference>
<dbReference type="GO" id="GO:0003677">
    <property type="term" value="F:DNA binding"/>
    <property type="evidence" value="ECO:0007669"/>
    <property type="project" value="UniProtKB-UniRule"/>
</dbReference>
<evidence type="ECO:0000256" key="7">
    <source>
        <dbReference type="HAMAP-Rule" id="MF_00963"/>
    </source>
</evidence>
<keyword evidence="5 7" id="KW-0238">DNA-binding</keyword>
<dbReference type="Pfam" id="PF00140">
    <property type="entry name" value="Sigma70_r1_2"/>
    <property type="match status" value="1"/>
</dbReference>
<dbReference type="HAMAP" id="MF_00963">
    <property type="entry name" value="Sigma70_RpoD_SigA"/>
    <property type="match status" value="1"/>
</dbReference>
<dbReference type="Pfam" id="PF03979">
    <property type="entry name" value="Sigma70_r1_1"/>
    <property type="match status" value="1"/>
</dbReference>
<dbReference type="GO" id="GO:0016987">
    <property type="term" value="F:sigma factor activity"/>
    <property type="evidence" value="ECO:0007669"/>
    <property type="project" value="UniProtKB-UniRule"/>
</dbReference>
<dbReference type="Pfam" id="PF04545">
    <property type="entry name" value="Sigma70_r4"/>
    <property type="match status" value="1"/>
</dbReference>
<name>A0A1M4T487_MARH1</name>
<comment type="function">
    <text evidence="7">Sigma factors are initiation factors that promote the attachment of RNA polymerase to specific initiation sites and are then released. This sigma factor is the primary sigma factor during exponential growth.</text>
</comment>
<dbReference type="InterPro" id="IPR042189">
    <property type="entry name" value="RNA_pol_sigma_70_r1_1_sf"/>
</dbReference>
<dbReference type="Gene3D" id="1.10.10.10">
    <property type="entry name" value="Winged helix-like DNA-binding domain superfamily/Winged helix DNA-binding domain"/>
    <property type="match status" value="2"/>
</dbReference>
<dbReference type="InterPro" id="IPR009042">
    <property type="entry name" value="RNA_pol_sigma70_r1_2"/>
</dbReference>
<dbReference type="PANTHER" id="PTHR30603">
    <property type="entry name" value="RNA POLYMERASE SIGMA FACTOR RPO"/>
    <property type="match status" value="1"/>
</dbReference>
<dbReference type="RefSeq" id="WP_072862829.1">
    <property type="nucleotide sequence ID" value="NZ_FQUI01000003.1"/>
</dbReference>
<organism evidence="10 11">
    <name type="scientific">Marinitoga hydrogenitolerans (strain DSM 16785 / JCM 12826 / AT1271)</name>
    <dbReference type="NCBI Taxonomy" id="1122195"/>
    <lineage>
        <taxon>Bacteria</taxon>
        <taxon>Thermotogati</taxon>
        <taxon>Thermotogota</taxon>
        <taxon>Thermotogae</taxon>
        <taxon>Petrotogales</taxon>
        <taxon>Petrotogaceae</taxon>
        <taxon>Marinitoga</taxon>
    </lineage>
</organism>
<protein>
    <recommendedName>
        <fullName evidence="7">RNA polymerase sigma factor SigA</fullName>
    </recommendedName>
</protein>
<keyword evidence="4 7" id="KW-0731">Sigma factor</keyword>
<dbReference type="Proteomes" id="UP000184334">
    <property type="component" value="Unassembled WGS sequence"/>
</dbReference>
<evidence type="ECO:0000256" key="4">
    <source>
        <dbReference type="ARBA" id="ARBA00023082"/>
    </source>
</evidence>
<dbReference type="InterPro" id="IPR013325">
    <property type="entry name" value="RNA_pol_sigma_r2"/>
</dbReference>
<keyword evidence="11" id="KW-1185">Reference proteome</keyword>
<dbReference type="InterPro" id="IPR007630">
    <property type="entry name" value="RNA_pol_sigma70_r4"/>
</dbReference>
<evidence type="ECO:0000313" key="11">
    <source>
        <dbReference type="Proteomes" id="UP000184334"/>
    </source>
</evidence>
<dbReference type="OrthoDB" id="9809557at2"/>
<evidence type="ECO:0000256" key="2">
    <source>
        <dbReference type="ARBA" id="ARBA00022490"/>
    </source>
</evidence>
<feature type="region of interest" description="Sigma-70 factor domain-4" evidence="7">
    <location>
        <begin position="349"/>
        <end position="402"/>
    </location>
</feature>
<dbReference type="PRINTS" id="PR00046">
    <property type="entry name" value="SIGMA70FCT"/>
</dbReference>
<dbReference type="InterPro" id="IPR007627">
    <property type="entry name" value="RNA_pol_sigma70_r2"/>
</dbReference>
<dbReference type="NCBIfam" id="TIGR02937">
    <property type="entry name" value="sigma70-ECF"/>
    <property type="match status" value="1"/>
</dbReference>
<feature type="region of interest" description="Sigma-70 factor domain-2" evidence="7">
    <location>
        <begin position="179"/>
        <end position="249"/>
    </location>
</feature>
<dbReference type="SUPFAM" id="SSF88946">
    <property type="entry name" value="Sigma2 domain of RNA polymerase sigma factors"/>
    <property type="match status" value="1"/>
</dbReference>
<feature type="DNA-binding region" description="H-T-H motif" evidence="7">
    <location>
        <begin position="375"/>
        <end position="394"/>
    </location>
</feature>
<keyword evidence="3 7" id="KW-0805">Transcription regulation</keyword>
<reference evidence="10" key="1">
    <citation type="submission" date="2016-11" db="EMBL/GenBank/DDBJ databases">
        <authorList>
            <person name="Varghese N."/>
            <person name="Submissions S."/>
        </authorList>
    </citation>
    <scope>NUCLEOTIDE SEQUENCE [LARGE SCALE GENOMIC DNA]</scope>
    <source>
        <strain evidence="10">DSM 16785</strain>
    </source>
</reference>
<feature type="domain" description="RNA polymerase sigma-70" evidence="9">
    <location>
        <begin position="374"/>
        <end position="400"/>
    </location>
</feature>
<dbReference type="Gene3D" id="1.10.601.10">
    <property type="entry name" value="RNA Polymerase Primary Sigma Factor"/>
    <property type="match status" value="1"/>
</dbReference>
<dbReference type="STRING" id="1122195.SAMN02745164_00364"/>
<dbReference type="GO" id="GO:0005737">
    <property type="term" value="C:cytoplasm"/>
    <property type="evidence" value="ECO:0007669"/>
    <property type="project" value="UniProtKB-SubCell"/>
</dbReference>
<dbReference type="InterPro" id="IPR050239">
    <property type="entry name" value="Sigma-70_RNA_pol_init_factors"/>
</dbReference>
<evidence type="ECO:0000259" key="8">
    <source>
        <dbReference type="PROSITE" id="PS00715"/>
    </source>
</evidence>
<evidence type="ECO:0000313" key="10">
    <source>
        <dbReference type="EMBL" id="SHE39293.1"/>
    </source>
</evidence>
<gene>
    <name evidence="7" type="primary">sigA</name>
    <name evidence="10" type="ORF">SAMN02745164_00364</name>
</gene>
<comment type="subcellular location">
    <subcellularLocation>
        <location evidence="7">Cytoplasm</location>
    </subcellularLocation>
</comment>
<evidence type="ECO:0000256" key="1">
    <source>
        <dbReference type="ARBA" id="ARBA00011344"/>
    </source>
</evidence>
<dbReference type="GO" id="GO:0006352">
    <property type="term" value="P:DNA-templated transcription initiation"/>
    <property type="evidence" value="ECO:0007669"/>
    <property type="project" value="UniProtKB-UniRule"/>
</dbReference>
<dbReference type="InterPro" id="IPR028630">
    <property type="entry name" value="Sigma70_RpoD"/>
</dbReference>
<dbReference type="Gene3D" id="1.20.120.1810">
    <property type="match status" value="1"/>
</dbReference>
<keyword evidence="6 7" id="KW-0804">Transcription</keyword>
<keyword evidence="2 7" id="KW-0963">Cytoplasm</keyword>
<sequence>MADKDLMKAIEEIGDLEIGDIDKSKEFVEVKKKKRKSYKPPKPFEKIVKELVKKAKKNNMVLTYEDIDKTLPTELDTELIEKVYEALEKEGIMVDDGTQLDDNSIHEIEGIIESEGAATIELMDYLEDGETQVFDNMSLKDPIKVYLKEIGKIKLLTPQREKRLAKRANEGNKKARNELIKANLRLVISIAKKYVGRGLSFLDLIQEGNIGLIKAVNKFDYKKGFKFSTYATWWIRQAITRAIADQARTIRIPVHMVETINKFNKIIREYLQEYGEYPSPDKLAELTGKPVEKVNEILLTARETISADSPLGSSDEDDSTIGDFIADDSLDKPSEVAMKMLLREELEKILDTLQPREAMVLKMRYGLLDGKVKTLEEVGQYFNVTRERIRQIEVKALRKLRHPSRSAQLKELSSMLGKEL</sequence>
<dbReference type="PROSITE" id="PS00716">
    <property type="entry name" value="SIGMA70_2"/>
    <property type="match status" value="1"/>
</dbReference>
<dbReference type="InterPro" id="IPR014284">
    <property type="entry name" value="RNA_pol_sigma-70_dom"/>
</dbReference>
<accession>A0A1M4T487</accession>
<dbReference type="Gene3D" id="1.10.220.120">
    <property type="entry name" value="Sigma-70 factor, region 1.1"/>
    <property type="match status" value="1"/>
</dbReference>
<dbReference type="EMBL" id="FQUI01000003">
    <property type="protein sequence ID" value="SHE39293.1"/>
    <property type="molecule type" value="Genomic_DNA"/>
</dbReference>
<dbReference type="InterPro" id="IPR007127">
    <property type="entry name" value="RNA_pol_sigma_70_r1_1"/>
</dbReference>
<evidence type="ECO:0000256" key="3">
    <source>
        <dbReference type="ARBA" id="ARBA00023015"/>
    </source>
</evidence>
<comment type="similarity">
    <text evidence="7">Belongs to the sigma-70 factor family. RpoD/SigA subfamily.</text>
</comment>
<dbReference type="SUPFAM" id="SSF88659">
    <property type="entry name" value="Sigma3 and sigma4 domains of RNA polymerase sigma factors"/>
    <property type="match status" value="2"/>
</dbReference>
<evidence type="ECO:0000256" key="5">
    <source>
        <dbReference type="ARBA" id="ARBA00023125"/>
    </source>
</evidence>
<dbReference type="AlphaFoldDB" id="A0A1M4T487"/>
<evidence type="ECO:0000256" key="6">
    <source>
        <dbReference type="ARBA" id="ARBA00023163"/>
    </source>
</evidence>
<dbReference type="PROSITE" id="PS00715">
    <property type="entry name" value="SIGMA70_1"/>
    <property type="match status" value="1"/>
</dbReference>
<dbReference type="Pfam" id="PF04542">
    <property type="entry name" value="Sigma70_r2"/>
    <property type="match status" value="1"/>
</dbReference>
<dbReference type="InterPro" id="IPR012760">
    <property type="entry name" value="RNA_pol_sigma_RpoD_C"/>
</dbReference>
<dbReference type="CDD" id="cd06171">
    <property type="entry name" value="Sigma70_r4"/>
    <property type="match status" value="1"/>
</dbReference>
<comment type="caution">
    <text evidence="10">The sequence shown here is derived from an EMBL/GenBank/DDBJ whole genome shotgun (WGS) entry which is preliminary data.</text>
</comment>
<comment type="caution">
    <text evidence="7">Lacks conserved residue(s) required for the propagation of feature annotation.</text>
</comment>
<dbReference type="InterPro" id="IPR013324">
    <property type="entry name" value="RNA_pol_sigma_r3/r4-like"/>
</dbReference>
<proteinExistence type="inferred from homology"/>
<evidence type="ECO:0000259" key="9">
    <source>
        <dbReference type="PROSITE" id="PS00716"/>
    </source>
</evidence>
<comment type="subunit">
    <text evidence="1">Interacts transiently with the RNA polymerase catalytic core formed by RpoA, RpoB, RpoC and RpoZ (2 alpha, 1 beta, 1 beta' and 1 omega subunit) to form the RNA polymerase holoenzyme that can initiate transcription.</text>
</comment>